<evidence type="ECO:0000313" key="2">
    <source>
        <dbReference type="Proteomes" id="UP000030428"/>
    </source>
</evidence>
<sequence>MIIIEEGKLQFQFPSDWQVCKYDGINHFYYNQVRRCEGTKAVDILAWSGKELFMIEAKYFRGDRINNKERILKGELVAEVTQKVRDTIAGLYGAFRGFNEELQPFYRQLLSEKRQSVKIVLLLEEDRPPERAKSFKYRRSQLQKVLNSHLKFLSVHCHVHDCSDLPKYFQWSVK</sequence>
<protein>
    <recommendedName>
        <fullName evidence="3">NERD domain-containing protein</fullName>
    </recommendedName>
</protein>
<name>A0A0A6RLJ0_9GAMM</name>
<gene>
    <name evidence="1" type="ORF">PN36_16995</name>
</gene>
<keyword evidence="2" id="KW-1185">Reference proteome</keyword>
<dbReference type="EMBL" id="JSZA02000064">
    <property type="protein sequence ID" value="KHD10600.1"/>
    <property type="molecule type" value="Genomic_DNA"/>
</dbReference>
<reference evidence="1 2" key="1">
    <citation type="journal article" date="2016" name="Front. Microbiol.">
        <title>Single-Cell (Meta-)Genomics of a Dimorphic Candidatus Thiomargarita nelsonii Reveals Genomic Plasticity.</title>
        <authorList>
            <person name="Flood B.E."/>
            <person name="Fliss P."/>
            <person name="Jones D.S."/>
            <person name="Dick G.J."/>
            <person name="Jain S."/>
            <person name="Kaster A.K."/>
            <person name="Winkel M."/>
            <person name="Mussmann M."/>
            <person name="Bailey J."/>
        </authorList>
    </citation>
    <scope>NUCLEOTIDE SEQUENCE [LARGE SCALE GENOMIC DNA]</scope>
    <source>
        <strain evidence="1">Hydrate Ridge</strain>
    </source>
</reference>
<dbReference type="AlphaFoldDB" id="A0A0A6RLJ0"/>
<evidence type="ECO:0008006" key="3">
    <source>
        <dbReference type="Google" id="ProtNLM"/>
    </source>
</evidence>
<dbReference type="Proteomes" id="UP000030428">
    <property type="component" value="Unassembled WGS sequence"/>
</dbReference>
<accession>A0A0A6RLJ0</accession>
<organism evidence="1 2">
    <name type="scientific">Candidatus Thiomargarita nelsonii</name>
    <dbReference type="NCBI Taxonomy" id="1003181"/>
    <lineage>
        <taxon>Bacteria</taxon>
        <taxon>Pseudomonadati</taxon>
        <taxon>Pseudomonadota</taxon>
        <taxon>Gammaproteobacteria</taxon>
        <taxon>Thiotrichales</taxon>
        <taxon>Thiotrichaceae</taxon>
        <taxon>Thiomargarita</taxon>
    </lineage>
</organism>
<comment type="caution">
    <text evidence="1">The sequence shown here is derived from an EMBL/GenBank/DDBJ whole genome shotgun (WGS) entry which is preliminary data.</text>
</comment>
<proteinExistence type="predicted"/>
<evidence type="ECO:0000313" key="1">
    <source>
        <dbReference type="EMBL" id="KHD10600.1"/>
    </source>
</evidence>